<keyword evidence="2" id="KW-0732">Signal</keyword>
<keyword evidence="5" id="KW-1185">Reference proteome</keyword>
<dbReference type="PANTHER" id="PTHR33178">
    <property type="match status" value="1"/>
</dbReference>
<dbReference type="SUPFAM" id="SSF54909">
    <property type="entry name" value="Dimeric alpha+beta barrel"/>
    <property type="match status" value="1"/>
</dbReference>
<dbReference type="InterPro" id="IPR013097">
    <property type="entry name" value="Dabb"/>
</dbReference>
<feature type="signal peptide" evidence="2">
    <location>
        <begin position="1"/>
        <end position="20"/>
    </location>
</feature>
<dbReference type="InterPro" id="IPR044662">
    <property type="entry name" value="HS1/DABB1-like"/>
</dbReference>
<dbReference type="Gene3D" id="3.30.70.100">
    <property type="match status" value="1"/>
</dbReference>
<dbReference type="SMART" id="SM00886">
    <property type="entry name" value="Dabb"/>
    <property type="match status" value="1"/>
</dbReference>
<dbReference type="Pfam" id="PF07876">
    <property type="entry name" value="Dabb"/>
    <property type="match status" value="1"/>
</dbReference>
<feature type="chain" id="PRO_5002803419" evidence="2">
    <location>
        <begin position="21"/>
        <end position="123"/>
    </location>
</feature>
<evidence type="ECO:0000256" key="2">
    <source>
        <dbReference type="SAM" id="SignalP"/>
    </source>
</evidence>
<dbReference type="PROSITE" id="PS51502">
    <property type="entry name" value="S_R_A_B_BARREL"/>
    <property type="match status" value="1"/>
</dbReference>
<proteinExistence type="predicted"/>
<dbReference type="InterPro" id="IPR011008">
    <property type="entry name" value="Dimeric_a/b-barrel"/>
</dbReference>
<dbReference type="RefSeq" id="WP_006983858.1">
    <property type="nucleotide sequence ID" value="NZ_ABVL01000046.1"/>
</dbReference>
<protein>
    <submittedName>
        <fullName evidence="4">Stress responsive alpha-beta barrel domain protein</fullName>
    </submittedName>
</protein>
<evidence type="ECO:0000259" key="3">
    <source>
        <dbReference type="PROSITE" id="PS51502"/>
    </source>
</evidence>
<feature type="domain" description="Stress-response A/B barrel" evidence="3">
    <location>
        <begin position="25"/>
        <end position="119"/>
    </location>
</feature>
<evidence type="ECO:0000313" key="4">
    <source>
        <dbReference type="EMBL" id="EDY15930.1"/>
    </source>
</evidence>
<dbReference type="Proteomes" id="UP000005824">
    <property type="component" value="Unassembled WGS sequence"/>
</dbReference>
<dbReference type="eggNOG" id="COG2755">
    <property type="taxonomic scope" value="Bacteria"/>
</dbReference>
<dbReference type="PANTHER" id="PTHR33178:SF10">
    <property type="entry name" value="STRESS-RESPONSE A_B BARREL DOMAIN-CONTAINING PROTEIN"/>
    <property type="match status" value="1"/>
</dbReference>
<dbReference type="STRING" id="497964.CfE428DRAFT_6541"/>
<reference evidence="4 5" key="1">
    <citation type="journal article" date="2011" name="J. Bacteriol.">
        <title>Genome sequence of Chthoniobacter flavus Ellin428, an aerobic heterotrophic soil bacterium.</title>
        <authorList>
            <person name="Kant R."/>
            <person name="van Passel M.W."/>
            <person name="Palva A."/>
            <person name="Lucas S."/>
            <person name="Lapidus A."/>
            <person name="Glavina Del Rio T."/>
            <person name="Dalin E."/>
            <person name="Tice H."/>
            <person name="Bruce D."/>
            <person name="Goodwin L."/>
            <person name="Pitluck S."/>
            <person name="Larimer F.W."/>
            <person name="Land M.L."/>
            <person name="Hauser L."/>
            <person name="Sangwan P."/>
            <person name="de Vos W.M."/>
            <person name="Janssen P.H."/>
            <person name="Smidt H."/>
        </authorList>
    </citation>
    <scope>NUCLEOTIDE SEQUENCE [LARGE SCALE GENOMIC DNA]</scope>
    <source>
        <strain evidence="4 5">Ellin428</strain>
    </source>
</reference>
<organism evidence="4 5">
    <name type="scientific">Chthoniobacter flavus Ellin428</name>
    <dbReference type="NCBI Taxonomy" id="497964"/>
    <lineage>
        <taxon>Bacteria</taxon>
        <taxon>Pseudomonadati</taxon>
        <taxon>Verrucomicrobiota</taxon>
        <taxon>Spartobacteria</taxon>
        <taxon>Chthoniobacterales</taxon>
        <taxon>Chthoniobacteraceae</taxon>
        <taxon>Chthoniobacter</taxon>
    </lineage>
</organism>
<comment type="subunit">
    <text evidence="1">Homodimer.</text>
</comment>
<accession>B4DCA0</accession>
<sequence>MKTLASLLLAIVFLTMSSIAADGPVRHIVHFKFKSTATPEQIKHITDEFAALKTKISQVESLEWGTNSSPEGLSKDFKYVWIVSFKDAKDRDAYLVHPAHKAFVDILKPILDDVMVVDFVPEK</sequence>
<dbReference type="InParanoid" id="B4DCA0"/>
<comment type="caution">
    <text evidence="4">The sequence shown here is derived from an EMBL/GenBank/DDBJ whole genome shotgun (WGS) entry which is preliminary data.</text>
</comment>
<dbReference type="EMBL" id="ABVL01000046">
    <property type="protein sequence ID" value="EDY15930.1"/>
    <property type="molecule type" value="Genomic_DNA"/>
</dbReference>
<name>B4DCA0_9BACT</name>
<dbReference type="AlphaFoldDB" id="B4DCA0"/>
<gene>
    <name evidence="4" type="ORF">CfE428DRAFT_6541</name>
</gene>
<evidence type="ECO:0000313" key="5">
    <source>
        <dbReference type="Proteomes" id="UP000005824"/>
    </source>
</evidence>
<evidence type="ECO:0000256" key="1">
    <source>
        <dbReference type="ARBA" id="ARBA00011738"/>
    </source>
</evidence>